<dbReference type="InterPro" id="IPR009072">
    <property type="entry name" value="Histone-fold"/>
</dbReference>
<feature type="domain" description="Transcription initiation factor TFIID subunit 12" evidence="1">
    <location>
        <begin position="11"/>
        <end position="77"/>
    </location>
</feature>
<dbReference type="Proteomes" id="UP000031056">
    <property type="component" value="Unassembled WGS sequence"/>
</dbReference>
<evidence type="ECO:0000259" key="1">
    <source>
        <dbReference type="Pfam" id="PF03847"/>
    </source>
</evidence>
<keyword evidence="3" id="KW-1185">Reference proteome</keyword>
<name>A0A0B2UM35_9MICR</name>
<evidence type="ECO:0000313" key="2">
    <source>
        <dbReference type="EMBL" id="KHN70309.1"/>
    </source>
</evidence>
<accession>A0A0B2UM35</accession>
<dbReference type="GO" id="GO:0005669">
    <property type="term" value="C:transcription factor TFIID complex"/>
    <property type="evidence" value="ECO:0007669"/>
    <property type="project" value="InterPro"/>
</dbReference>
<dbReference type="GO" id="GO:0003743">
    <property type="term" value="F:translation initiation factor activity"/>
    <property type="evidence" value="ECO:0007669"/>
    <property type="project" value="UniProtKB-KW"/>
</dbReference>
<gene>
    <name evidence="2" type="ORF">M896_021480</name>
</gene>
<dbReference type="InterPro" id="IPR003228">
    <property type="entry name" value="TFIID_TAF12_dom"/>
</dbReference>
<dbReference type="STRING" id="1354746.A0A0B2UM35"/>
<organism evidence="2 3">
    <name type="scientific">Ordospora colligata OC4</name>
    <dbReference type="NCBI Taxonomy" id="1354746"/>
    <lineage>
        <taxon>Eukaryota</taxon>
        <taxon>Fungi</taxon>
        <taxon>Fungi incertae sedis</taxon>
        <taxon>Microsporidia</taxon>
        <taxon>Ordosporidae</taxon>
        <taxon>Ordospora</taxon>
    </lineage>
</organism>
<dbReference type="GO" id="GO:0006352">
    <property type="term" value="P:DNA-templated transcription initiation"/>
    <property type="evidence" value="ECO:0007669"/>
    <property type="project" value="InterPro"/>
</dbReference>
<proteinExistence type="predicted"/>
<keyword evidence="2" id="KW-0648">Protein biosynthesis</keyword>
<evidence type="ECO:0000313" key="3">
    <source>
        <dbReference type="Proteomes" id="UP000031056"/>
    </source>
</evidence>
<dbReference type="Pfam" id="PF03847">
    <property type="entry name" value="TFIID_20kDa"/>
    <property type="match status" value="1"/>
</dbReference>
<keyword evidence="2" id="KW-0396">Initiation factor</keyword>
<dbReference type="GeneID" id="26261243"/>
<dbReference type="CDD" id="cd07981">
    <property type="entry name" value="HFD_TAF12"/>
    <property type="match status" value="1"/>
</dbReference>
<dbReference type="SUPFAM" id="SSF47113">
    <property type="entry name" value="Histone-fold"/>
    <property type="match status" value="1"/>
</dbReference>
<dbReference type="OrthoDB" id="2193432at2759"/>
<protein>
    <submittedName>
        <fullName evidence="2">Subunit A of transcription initiation factor TFIID</fullName>
    </submittedName>
</protein>
<dbReference type="VEuPathDB" id="MicrosporidiaDB:M896_021480"/>
<dbReference type="InParanoid" id="A0A0B2UM35"/>
<comment type="caution">
    <text evidence="2">The sequence shown here is derived from an EMBL/GenBank/DDBJ whole genome shotgun (WGS) entry which is preliminary data.</text>
</comment>
<sequence length="108" mass="12509">MDAENHFLSPKKLQRFLKLCNKDAGTKMDHEVVKNLQQLIEKFLSDIIHRSALLSKHKGKNIIERSEIQLIIEKDFDYSFGAREILGSNSMPSNEHIEKMAEISRQSK</sequence>
<reference evidence="2 3" key="1">
    <citation type="journal article" date="2014" name="MBio">
        <title>The Ordospora colligata genome; evolution of extreme reduction in microsporidia and host-to-parasite horizontal gene transfer.</title>
        <authorList>
            <person name="Pombert J.-F."/>
            <person name="Haag K.L."/>
            <person name="Beidas S."/>
            <person name="Ebert D."/>
            <person name="Keeling P.J."/>
        </authorList>
    </citation>
    <scope>NUCLEOTIDE SEQUENCE [LARGE SCALE GENOMIC DNA]</scope>
    <source>
        <strain evidence="2 3">OC4</strain>
    </source>
</reference>
<dbReference type="EMBL" id="JOKQ01000002">
    <property type="protein sequence ID" value="KHN70309.1"/>
    <property type="molecule type" value="Genomic_DNA"/>
</dbReference>
<dbReference type="GO" id="GO:0046982">
    <property type="term" value="F:protein heterodimerization activity"/>
    <property type="evidence" value="ECO:0007669"/>
    <property type="project" value="InterPro"/>
</dbReference>
<dbReference type="AlphaFoldDB" id="A0A0B2UM35"/>
<dbReference type="RefSeq" id="XP_014564351.1">
    <property type="nucleotide sequence ID" value="XM_014708865.1"/>
</dbReference>
<dbReference type="Gene3D" id="1.10.20.10">
    <property type="entry name" value="Histone, subunit A"/>
    <property type="match status" value="1"/>
</dbReference>
<dbReference type="HOGENOM" id="CLU_150177_0_0_1"/>